<dbReference type="EMBL" id="CP092881">
    <property type="protein sequence ID" value="UYV80714.1"/>
    <property type="molecule type" value="Genomic_DNA"/>
</dbReference>
<protein>
    <recommendedName>
        <fullName evidence="2">CUB domain-containing protein</fullName>
    </recommendedName>
</protein>
<proteinExistence type="predicted"/>
<feature type="domain" description="CUB" evidence="2">
    <location>
        <begin position="20"/>
        <end position="66"/>
    </location>
</feature>
<keyword evidence="1" id="KW-1015">Disulfide bond</keyword>
<keyword evidence="4" id="KW-1185">Reference proteome</keyword>
<evidence type="ECO:0000259" key="2">
    <source>
        <dbReference type="Pfam" id="PF00431"/>
    </source>
</evidence>
<dbReference type="InterPro" id="IPR000859">
    <property type="entry name" value="CUB_dom"/>
</dbReference>
<evidence type="ECO:0000313" key="4">
    <source>
        <dbReference type="Proteomes" id="UP001235939"/>
    </source>
</evidence>
<dbReference type="Proteomes" id="UP001235939">
    <property type="component" value="Chromosome 19"/>
</dbReference>
<dbReference type="InterPro" id="IPR035914">
    <property type="entry name" value="Sperma_CUB_dom_sf"/>
</dbReference>
<evidence type="ECO:0000313" key="3">
    <source>
        <dbReference type="EMBL" id="UYV80714.1"/>
    </source>
</evidence>
<dbReference type="Pfam" id="PF00431">
    <property type="entry name" value="CUB"/>
    <property type="match status" value="1"/>
</dbReference>
<dbReference type="Gene3D" id="2.60.120.290">
    <property type="entry name" value="Spermadhesin, CUB domain"/>
    <property type="match status" value="1"/>
</dbReference>
<dbReference type="SUPFAM" id="SSF49854">
    <property type="entry name" value="Spermadhesin, CUB domain"/>
    <property type="match status" value="1"/>
</dbReference>
<reference evidence="3 4" key="1">
    <citation type="submission" date="2022-01" db="EMBL/GenBank/DDBJ databases">
        <title>A chromosomal length assembly of Cordylochernes scorpioides.</title>
        <authorList>
            <person name="Zeh D."/>
            <person name="Zeh J."/>
        </authorList>
    </citation>
    <scope>NUCLEOTIDE SEQUENCE [LARGE SCALE GENOMIC DNA]</scope>
    <source>
        <strain evidence="3">IN4F17</strain>
        <tissue evidence="3">Whole Body</tissue>
    </source>
</reference>
<gene>
    <name evidence="3" type="ORF">LAZ67_19001521</name>
</gene>
<evidence type="ECO:0000256" key="1">
    <source>
        <dbReference type="ARBA" id="ARBA00023157"/>
    </source>
</evidence>
<accession>A0ABY6LHR4</accession>
<organism evidence="3 4">
    <name type="scientific">Cordylochernes scorpioides</name>
    <dbReference type="NCBI Taxonomy" id="51811"/>
    <lineage>
        <taxon>Eukaryota</taxon>
        <taxon>Metazoa</taxon>
        <taxon>Ecdysozoa</taxon>
        <taxon>Arthropoda</taxon>
        <taxon>Chelicerata</taxon>
        <taxon>Arachnida</taxon>
        <taxon>Pseudoscorpiones</taxon>
        <taxon>Cheliferoidea</taxon>
        <taxon>Chernetidae</taxon>
        <taxon>Cordylochernes</taxon>
    </lineage>
</organism>
<dbReference type="CDD" id="cd00041">
    <property type="entry name" value="CUB"/>
    <property type="match status" value="1"/>
</dbReference>
<name>A0ABY6LHR4_9ARAC</name>
<sequence length="69" mass="7947">MKGKARNHGCECIIFESTYGKEFGVFTSPDWPTPYSDNLDCLLYTFLAAESEIVEVTFDEFDVQKRNLE</sequence>